<sequence>MKRILLLAALFTFSNYGLSQDVKYGIRGGLNISNLDFDTNSVPTNKHRNSIYVGFFANIGLSKTIAIMPEIQFSAEGAKAEPLHLDYIQAPIFLKFRVSEKIHIGAGPQAGLKVHKEEDGIKNFAYSGVAGLEYKINYAIFADVRYTYGFSNIFDDNLGVEAKNSNIQIGIGYKF</sequence>
<gene>
    <name evidence="3" type="ORF">N1F79_21090</name>
</gene>
<dbReference type="InterPro" id="IPR011250">
    <property type="entry name" value="OMP/PagP_B-barrel"/>
</dbReference>
<evidence type="ECO:0000259" key="2">
    <source>
        <dbReference type="Pfam" id="PF13505"/>
    </source>
</evidence>
<dbReference type="Pfam" id="PF13505">
    <property type="entry name" value="OMP_b-brl"/>
    <property type="match status" value="1"/>
</dbReference>
<name>A0ABU7XZ12_9FLAO</name>
<comment type="caution">
    <text evidence="3">The sequence shown here is derived from an EMBL/GenBank/DDBJ whole genome shotgun (WGS) entry which is preliminary data.</text>
</comment>
<organism evidence="3 4">
    <name type="scientific">Flavivirga spongiicola</name>
    <dbReference type="NCBI Taxonomy" id="421621"/>
    <lineage>
        <taxon>Bacteria</taxon>
        <taxon>Pseudomonadati</taxon>
        <taxon>Bacteroidota</taxon>
        <taxon>Flavobacteriia</taxon>
        <taxon>Flavobacteriales</taxon>
        <taxon>Flavobacteriaceae</taxon>
        <taxon>Flavivirga</taxon>
    </lineage>
</organism>
<evidence type="ECO:0000313" key="4">
    <source>
        <dbReference type="Proteomes" id="UP001337305"/>
    </source>
</evidence>
<dbReference type="SUPFAM" id="SSF56925">
    <property type="entry name" value="OMPA-like"/>
    <property type="match status" value="1"/>
</dbReference>
<evidence type="ECO:0000313" key="3">
    <source>
        <dbReference type="EMBL" id="MEF3835634.1"/>
    </source>
</evidence>
<feature type="domain" description="Outer membrane protein beta-barrel" evidence="2">
    <location>
        <begin position="5"/>
        <end position="175"/>
    </location>
</feature>
<reference evidence="3 4" key="1">
    <citation type="submission" date="2022-09" db="EMBL/GenBank/DDBJ databases">
        <title>Genome sequencing of Flavivirga sp. MEBiC05379.</title>
        <authorList>
            <person name="Oh H.-M."/>
            <person name="Kwon K.K."/>
            <person name="Park M.J."/>
            <person name="Yang S.-H."/>
        </authorList>
    </citation>
    <scope>NUCLEOTIDE SEQUENCE [LARGE SCALE GENOMIC DNA]</scope>
    <source>
        <strain evidence="3 4">MEBiC05379</strain>
    </source>
</reference>
<dbReference type="EMBL" id="JAODOP010000004">
    <property type="protein sequence ID" value="MEF3835634.1"/>
    <property type="molecule type" value="Genomic_DNA"/>
</dbReference>
<dbReference type="RefSeq" id="WP_303307915.1">
    <property type="nucleotide sequence ID" value="NZ_JAODOP010000004.1"/>
</dbReference>
<keyword evidence="1" id="KW-0732">Signal</keyword>
<evidence type="ECO:0000256" key="1">
    <source>
        <dbReference type="ARBA" id="ARBA00022729"/>
    </source>
</evidence>
<dbReference type="InterPro" id="IPR027385">
    <property type="entry name" value="Beta-barrel_OMP"/>
</dbReference>
<protein>
    <submittedName>
        <fullName evidence="3">Porin family protein</fullName>
    </submittedName>
</protein>
<dbReference type="Proteomes" id="UP001337305">
    <property type="component" value="Unassembled WGS sequence"/>
</dbReference>
<accession>A0ABU7XZ12</accession>
<keyword evidence="4" id="KW-1185">Reference proteome</keyword>
<proteinExistence type="predicted"/>